<evidence type="ECO:0000313" key="19">
    <source>
        <dbReference type="Proteomes" id="UP000294933"/>
    </source>
</evidence>
<keyword evidence="19" id="KW-1185">Reference proteome</keyword>
<evidence type="ECO:0000259" key="17">
    <source>
        <dbReference type="PROSITE" id="PS50157"/>
    </source>
</evidence>
<feature type="compositionally biased region" description="Basic and acidic residues" evidence="16">
    <location>
        <begin position="630"/>
        <end position="648"/>
    </location>
</feature>
<feature type="domain" description="C2H2-type" evidence="17">
    <location>
        <begin position="328"/>
        <end position="358"/>
    </location>
</feature>
<dbReference type="STRING" id="50990.A0A4Y7PK43"/>
<sequence length="755" mass="85828">MPYCVHCSYQYFPTDEAYQRHVKQSKDHPGCPVCHEKFDDKPRYEQHVRRSHPQCEHCDQCNLYFTCRITLDEHYRDSGRHNKCDLCKFGFRTVEEYDNHCAELHKYEESCHLCRIDLKDDAALQEHYLHSPNHPVCTICNLGFINDDAHTLHNSDTHSTLYCEPCGCTFENEVFAEEHLLNSPVHDAYQCTHCETAEIFTSEGYQLHIESFHSDVFCDTCRRTFRDTEEIENHYLTSPIHIAYRCTHCNTTELFQTDEEFETHMATFHSGIVCNPCNRTFRNTKEVEKHCLNSPLHVAYRCTLCDSTELFQTDDDLENHIAAVHSKTVCKPCKRTFRSTKELEQHLLNSPVHIAYRCTLCKSTEIFQTDKDLETHIATVHSKTICKQCKRTFRSTKELEQHYLNSPVHIAYRCSLCKSTELFQSDEDLEKHIATVHSKTVCKPCNRTFRNKDEIEHHLLNSPVHIAYRCTHCDSVEIFQTDEDYDKHLTSHLSHYCQPCKRPFHSEKDLTRHYSNSTKHPSCQFGCVVGLADDVALNEHLDLHHEKCNICGQHFVGSVILWEHSLSAHKDLTCATCGKAFDDEPTLLNHIGWSHVTSGDLLVEVEPEETSTPPADTQRRTEMSTQTTSDKAEQTSAHSERKLVDKDAQTLLTPAQDQTLDKAKGSASGKTPAAPPAPSTPSSNRKRSRSRSRKKAVKKGAAAPTGEPVQSRTVDDKGSAPEGTSTSPPNPPTPGVDTTPRPPGETPHASPSANG</sequence>
<evidence type="ECO:0000256" key="13">
    <source>
        <dbReference type="ARBA" id="ARBA00023163"/>
    </source>
</evidence>
<keyword evidence="13" id="KW-0804">Transcription</keyword>
<evidence type="ECO:0000313" key="18">
    <source>
        <dbReference type="EMBL" id="TDL15757.1"/>
    </source>
</evidence>
<dbReference type="AlphaFoldDB" id="A0A4Y7PK43"/>
<dbReference type="PROSITE" id="PS50157">
    <property type="entry name" value="ZINC_FINGER_C2H2_2"/>
    <property type="match status" value="4"/>
</dbReference>
<evidence type="ECO:0000256" key="3">
    <source>
        <dbReference type="ARBA" id="ARBA00022473"/>
    </source>
</evidence>
<evidence type="ECO:0000256" key="7">
    <source>
        <dbReference type="ARBA" id="ARBA00022771"/>
    </source>
</evidence>
<protein>
    <recommendedName>
        <fullName evidence="17">C2H2-type domain-containing protein</fullName>
    </recommendedName>
</protein>
<feature type="region of interest" description="Disordered" evidence="16">
    <location>
        <begin position="606"/>
        <end position="755"/>
    </location>
</feature>
<keyword evidence="14" id="KW-0539">Nucleus</keyword>
<feature type="non-terminal residue" evidence="18">
    <location>
        <position position="755"/>
    </location>
</feature>
<evidence type="ECO:0000256" key="8">
    <source>
        <dbReference type="ARBA" id="ARBA00022782"/>
    </source>
</evidence>
<dbReference type="EMBL" id="ML170263">
    <property type="protein sequence ID" value="TDL15757.1"/>
    <property type="molecule type" value="Genomic_DNA"/>
</dbReference>
<keyword evidence="9" id="KW-0862">Zinc</keyword>
<evidence type="ECO:0000256" key="14">
    <source>
        <dbReference type="ARBA" id="ARBA00023242"/>
    </source>
</evidence>
<keyword evidence="10" id="KW-0805">Transcription regulation</keyword>
<evidence type="ECO:0000256" key="1">
    <source>
        <dbReference type="ARBA" id="ARBA00004123"/>
    </source>
</evidence>
<feature type="compositionally biased region" description="Pro residues" evidence="16">
    <location>
        <begin position="728"/>
        <end position="745"/>
    </location>
</feature>
<comment type="subcellular location">
    <subcellularLocation>
        <location evidence="1">Nucleus</location>
    </subcellularLocation>
</comment>
<feature type="compositionally biased region" description="Basic residues" evidence="16">
    <location>
        <begin position="684"/>
        <end position="698"/>
    </location>
</feature>
<keyword evidence="4" id="KW-0678">Repressor</keyword>
<keyword evidence="5" id="KW-0479">Metal-binding</keyword>
<keyword evidence="3" id="KW-0217">Developmental protein</keyword>
<feature type="domain" description="C2H2-type" evidence="17">
    <location>
        <begin position="572"/>
        <end position="600"/>
    </location>
</feature>
<dbReference type="VEuPathDB" id="FungiDB:BD410DRAFT_756099"/>
<comment type="similarity">
    <text evidence="2">Belongs to the krueppel C2H2-type zinc-finger protein family.</text>
</comment>
<keyword evidence="7 15" id="KW-0863">Zinc-finger</keyword>
<evidence type="ECO:0000256" key="5">
    <source>
        <dbReference type="ARBA" id="ARBA00022723"/>
    </source>
</evidence>
<evidence type="ECO:0000256" key="16">
    <source>
        <dbReference type="SAM" id="MobiDB-lite"/>
    </source>
</evidence>
<reference evidence="18 19" key="1">
    <citation type="submission" date="2018-06" db="EMBL/GenBank/DDBJ databases">
        <title>A transcriptomic atlas of mushroom development highlights an independent origin of complex multicellularity.</title>
        <authorList>
            <consortium name="DOE Joint Genome Institute"/>
            <person name="Krizsan K."/>
            <person name="Almasi E."/>
            <person name="Merenyi Z."/>
            <person name="Sahu N."/>
            <person name="Viragh M."/>
            <person name="Koszo T."/>
            <person name="Mondo S."/>
            <person name="Kiss B."/>
            <person name="Balint B."/>
            <person name="Kues U."/>
            <person name="Barry K."/>
            <person name="Hegedus J.C."/>
            <person name="Henrissat B."/>
            <person name="Johnson J."/>
            <person name="Lipzen A."/>
            <person name="Ohm R."/>
            <person name="Nagy I."/>
            <person name="Pangilinan J."/>
            <person name="Yan J."/>
            <person name="Xiong Y."/>
            <person name="Grigoriev I.V."/>
            <person name="Hibbett D.S."/>
            <person name="Nagy L.G."/>
        </authorList>
    </citation>
    <scope>NUCLEOTIDE SEQUENCE [LARGE SCALE GENOMIC DNA]</scope>
    <source>
        <strain evidence="18 19">SZMC22713</strain>
    </source>
</reference>
<evidence type="ECO:0000256" key="2">
    <source>
        <dbReference type="ARBA" id="ARBA00006991"/>
    </source>
</evidence>
<evidence type="ECO:0000256" key="11">
    <source>
        <dbReference type="ARBA" id="ARBA00023125"/>
    </source>
</evidence>
<keyword evidence="11" id="KW-0238">DNA-binding</keyword>
<dbReference type="InterPro" id="IPR013087">
    <property type="entry name" value="Znf_C2H2_type"/>
</dbReference>
<keyword evidence="6" id="KW-0677">Repeat</keyword>
<evidence type="ECO:0000256" key="15">
    <source>
        <dbReference type="PROSITE-ProRule" id="PRU00042"/>
    </source>
</evidence>
<dbReference type="PANTHER" id="PTHR24379:SF128">
    <property type="entry name" value="C2H2-TYPE DOMAIN-CONTAINING PROTEIN"/>
    <property type="match status" value="1"/>
</dbReference>
<evidence type="ECO:0000256" key="6">
    <source>
        <dbReference type="ARBA" id="ARBA00022737"/>
    </source>
</evidence>
<feature type="domain" description="C2H2-type" evidence="17">
    <location>
        <begin position="384"/>
        <end position="414"/>
    </location>
</feature>
<dbReference type="SMART" id="SM00355">
    <property type="entry name" value="ZnF_C2H2"/>
    <property type="match status" value="22"/>
</dbReference>
<keyword evidence="8" id="KW-0221">Differentiation</keyword>
<dbReference type="PROSITE" id="PS00028">
    <property type="entry name" value="ZINC_FINGER_C2H2_1"/>
    <property type="match status" value="3"/>
</dbReference>
<dbReference type="Gene3D" id="3.30.160.60">
    <property type="entry name" value="Classic Zinc Finger"/>
    <property type="match status" value="4"/>
</dbReference>
<accession>A0A4Y7PK43</accession>
<dbReference type="Proteomes" id="UP000294933">
    <property type="component" value="Unassembled WGS sequence"/>
</dbReference>
<evidence type="ECO:0000256" key="12">
    <source>
        <dbReference type="ARBA" id="ARBA00023159"/>
    </source>
</evidence>
<keyword evidence="12" id="KW-0010">Activator</keyword>
<organism evidence="18 19">
    <name type="scientific">Rickenella mellea</name>
    <dbReference type="NCBI Taxonomy" id="50990"/>
    <lineage>
        <taxon>Eukaryota</taxon>
        <taxon>Fungi</taxon>
        <taxon>Dikarya</taxon>
        <taxon>Basidiomycota</taxon>
        <taxon>Agaricomycotina</taxon>
        <taxon>Agaricomycetes</taxon>
        <taxon>Hymenochaetales</taxon>
        <taxon>Rickenellaceae</taxon>
        <taxon>Rickenella</taxon>
    </lineage>
</organism>
<evidence type="ECO:0000256" key="4">
    <source>
        <dbReference type="ARBA" id="ARBA00022491"/>
    </source>
</evidence>
<name>A0A4Y7PK43_9AGAM</name>
<dbReference type="PANTHER" id="PTHR24379">
    <property type="entry name" value="KRAB AND ZINC FINGER DOMAIN-CONTAINING"/>
    <property type="match status" value="1"/>
</dbReference>
<proteinExistence type="inferred from homology"/>
<gene>
    <name evidence="18" type="ORF">BD410DRAFT_756099</name>
</gene>
<feature type="domain" description="C2H2-type" evidence="17">
    <location>
        <begin position="440"/>
        <end position="470"/>
    </location>
</feature>
<dbReference type="OrthoDB" id="6105938at2759"/>
<dbReference type="GO" id="GO:0008270">
    <property type="term" value="F:zinc ion binding"/>
    <property type="evidence" value="ECO:0007669"/>
    <property type="project" value="UniProtKB-KW"/>
</dbReference>
<evidence type="ECO:0000256" key="9">
    <source>
        <dbReference type="ARBA" id="ARBA00022833"/>
    </source>
</evidence>
<evidence type="ECO:0000256" key="10">
    <source>
        <dbReference type="ARBA" id="ARBA00023015"/>
    </source>
</evidence>